<reference evidence="7 8" key="2">
    <citation type="journal article" date="2013" name="PLoS ONE">
        <title>Whole genome mapping and re-organization of the nuclear and mitochondrial genomes of Babesia microti isolates.</title>
        <authorList>
            <person name="Cornillot E."/>
            <person name="Dassouli A."/>
            <person name="Garg A."/>
            <person name="Pachikara N."/>
            <person name="Randazzo S."/>
            <person name="Depoix D."/>
            <person name="Carcy B."/>
            <person name="Delbecq S."/>
            <person name="Frutos R."/>
            <person name="Silva J.C."/>
            <person name="Sutton R."/>
            <person name="Krause P.J."/>
            <person name="Mamoun C.B."/>
        </authorList>
    </citation>
    <scope>NUCLEOTIDE SEQUENCE [LARGE SCALE GENOMIC DNA]</scope>
    <source>
        <strain evidence="7 8">RI</strain>
    </source>
</reference>
<dbReference type="VEuPathDB" id="PiroplasmaDB:BMR1_01G02475"/>
<dbReference type="OrthoDB" id="26525at2759"/>
<dbReference type="GO" id="GO:0005509">
    <property type="term" value="F:calcium ion binding"/>
    <property type="evidence" value="ECO:0007669"/>
    <property type="project" value="InterPro"/>
</dbReference>
<dbReference type="InterPro" id="IPR050230">
    <property type="entry name" value="CALM/Myosin/TropC-like"/>
</dbReference>
<keyword evidence="4" id="KW-0106">Calcium</keyword>
<dbReference type="CDD" id="cd00051">
    <property type="entry name" value="EFh"/>
    <property type="match status" value="1"/>
</dbReference>
<keyword evidence="5" id="KW-0206">Cytoskeleton</keyword>
<evidence type="ECO:0000313" key="8">
    <source>
        <dbReference type="Proteomes" id="UP000002899"/>
    </source>
</evidence>
<comment type="subcellular location">
    <subcellularLocation>
        <location evidence="1">Cytoplasm</location>
        <location evidence="1">Cytoskeleton</location>
    </subcellularLocation>
</comment>
<organism evidence="7 8">
    <name type="scientific">Babesia microti (strain RI)</name>
    <dbReference type="NCBI Taxonomy" id="1133968"/>
    <lineage>
        <taxon>Eukaryota</taxon>
        <taxon>Sar</taxon>
        <taxon>Alveolata</taxon>
        <taxon>Apicomplexa</taxon>
        <taxon>Aconoidasida</taxon>
        <taxon>Piroplasmida</taxon>
        <taxon>Babesiidae</taxon>
        <taxon>Babesia</taxon>
    </lineage>
</organism>
<accession>A0A1N6LWZ0</accession>
<keyword evidence="5" id="KW-0963">Cytoplasm</keyword>
<dbReference type="EMBL" id="FO082871">
    <property type="protein sequence ID" value="SIO73381.1"/>
    <property type="molecule type" value="Genomic_DNA"/>
</dbReference>
<evidence type="ECO:0000256" key="4">
    <source>
        <dbReference type="ARBA" id="ARBA00022837"/>
    </source>
</evidence>
<name>A0A1N6LWZ0_BABMR</name>
<dbReference type="InterPro" id="IPR018247">
    <property type="entry name" value="EF_Hand_1_Ca_BS"/>
</dbReference>
<feature type="domain" description="EF-hand" evidence="6">
    <location>
        <begin position="22"/>
        <end position="57"/>
    </location>
</feature>
<feature type="domain" description="EF-hand" evidence="6">
    <location>
        <begin position="131"/>
        <end position="166"/>
    </location>
</feature>
<evidence type="ECO:0000256" key="5">
    <source>
        <dbReference type="ARBA" id="ARBA00023212"/>
    </source>
</evidence>
<dbReference type="SMART" id="SM00054">
    <property type="entry name" value="EFh"/>
    <property type="match status" value="4"/>
</dbReference>
<comment type="similarity">
    <text evidence="2">Belongs to the centrin family.</text>
</comment>
<evidence type="ECO:0000313" key="7">
    <source>
        <dbReference type="EMBL" id="SIO73381.1"/>
    </source>
</evidence>
<dbReference type="Proteomes" id="UP000002899">
    <property type="component" value="Chromosome I"/>
</dbReference>
<feature type="domain" description="EF-hand" evidence="6">
    <location>
        <begin position="95"/>
        <end position="130"/>
    </location>
</feature>
<evidence type="ECO:0000256" key="3">
    <source>
        <dbReference type="ARBA" id="ARBA00022737"/>
    </source>
</evidence>
<protein>
    <submittedName>
        <fullName evidence="7">EF hand</fullName>
    </submittedName>
</protein>
<evidence type="ECO:0000256" key="2">
    <source>
        <dbReference type="ARBA" id="ARBA00005253"/>
    </source>
</evidence>
<dbReference type="SUPFAM" id="SSF47473">
    <property type="entry name" value="EF-hand"/>
    <property type="match status" value="1"/>
</dbReference>
<gene>
    <name evidence="7" type="ORF">BMR1_01G02475</name>
</gene>
<keyword evidence="8" id="KW-1185">Reference proteome</keyword>
<dbReference type="InterPro" id="IPR011992">
    <property type="entry name" value="EF-hand-dom_pair"/>
</dbReference>
<dbReference type="GeneID" id="24423569"/>
<evidence type="ECO:0000259" key="6">
    <source>
        <dbReference type="PROSITE" id="PS50222"/>
    </source>
</evidence>
<evidence type="ECO:0000256" key="1">
    <source>
        <dbReference type="ARBA" id="ARBA00004245"/>
    </source>
</evidence>
<dbReference type="FunFam" id="1.10.238.10:FF:000001">
    <property type="entry name" value="Calmodulin 1"/>
    <property type="match status" value="1"/>
</dbReference>
<dbReference type="PROSITE" id="PS50222">
    <property type="entry name" value="EF_HAND_2"/>
    <property type="match status" value="4"/>
</dbReference>
<dbReference type="InterPro" id="IPR002048">
    <property type="entry name" value="EF_hand_dom"/>
</dbReference>
<feature type="domain" description="EF-hand" evidence="6">
    <location>
        <begin position="58"/>
        <end position="93"/>
    </location>
</feature>
<dbReference type="PANTHER" id="PTHR23048:SF59">
    <property type="entry name" value="EF-HAND SUPERFAMILY PROTEIN"/>
    <property type="match status" value="1"/>
</dbReference>
<sequence length="166" mass="19352">MRRPLAVPRTIPIRKRRDLTEDQKLEIKEAFELFDTTGSGRIDSRELRVAMKALGFDPPKDELRNMLADVDKDGSCTIEYQDFYDLMSAKILDRDPLEEMKKAFKLFDADNTGKISFKNLKRVAKELGEQITDEELKEMIQEADRDGDGEINEEEFIRIMRKSNLF</sequence>
<reference evidence="7 8" key="1">
    <citation type="journal article" date="2012" name="Nucleic Acids Res.">
        <title>Sequencing of the smallest Apicomplexan genome from the human pathogen Babesia microti.</title>
        <authorList>
            <person name="Cornillot E."/>
            <person name="Hadj-Kaddour K."/>
            <person name="Dassouli A."/>
            <person name="Noel B."/>
            <person name="Ranwez V."/>
            <person name="Vacherie B."/>
            <person name="Augagneur Y."/>
            <person name="Bres V."/>
            <person name="Duclos A."/>
            <person name="Randazzo S."/>
            <person name="Carcy B."/>
            <person name="Debierre-Grockiego F."/>
            <person name="Delbecq S."/>
            <person name="Moubri-Menage K."/>
            <person name="Shams-Eldin H."/>
            <person name="Usmani-Brown S."/>
            <person name="Bringaud F."/>
            <person name="Wincker P."/>
            <person name="Vivares C.P."/>
            <person name="Schwarz R.T."/>
            <person name="Schetters T.P."/>
            <person name="Krause P.J."/>
            <person name="Gorenflot A."/>
            <person name="Berry V."/>
            <person name="Barbe V."/>
            <person name="Ben Mamoun C."/>
        </authorList>
    </citation>
    <scope>NUCLEOTIDE SEQUENCE [LARGE SCALE GENOMIC DNA]</scope>
    <source>
        <strain evidence="7 8">RI</strain>
    </source>
</reference>
<reference evidence="7 8" key="3">
    <citation type="journal article" date="2016" name="Sci. Rep.">
        <title>Genome-wide diversity and gene expression profiling of Babesia microti isolates identify polymorphic genes that mediate host-pathogen interactions.</title>
        <authorList>
            <person name="Silva J.C."/>
            <person name="Cornillot E."/>
            <person name="McCracken C."/>
            <person name="Usmani-Brown S."/>
            <person name="Dwivedi A."/>
            <person name="Ifeonu O.O."/>
            <person name="Crabtree J."/>
            <person name="Gotia H.T."/>
            <person name="Virji A.Z."/>
            <person name="Reynes C."/>
            <person name="Colinge J."/>
            <person name="Kumar V."/>
            <person name="Lawres L."/>
            <person name="Pazzi J.E."/>
            <person name="Pablo J.V."/>
            <person name="Hung C."/>
            <person name="Brancato J."/>
            <person name="Kumari P."/>
            <person name="Orvis J."/>
            <person name="Tretina K."/>
            <person name="Chibucos M."/>
            <person name="Ott S."/>
            <person name="Sadzewicz L."/>
            <person name="Sengamalay N."/>
            <person name="Shetty A.C."/>
            <person name="Su Q."/>
            <person name="Tallon L."/>
            <person name="Fraser C.M."/>
            <person name="Frutos R."/>
            <person name="Molina D.M."/>
            <person name="Krause P.J."/>
            <person name="Ben Mamoun C."/>
        </authorList>
    </citation>
    <scope>NUCLEOTIDE SEQUENCE [LARGE SCALE GENOMIC DNA]</scope>
    <source>
        <strain evidence="7 8">RI</strain>
    </source>
</reference>
<dbReference type="KEGG" id="bmic:BMR1_01G02475"/>
<dbReference type="GO" id="GO:0016460">
    <property type="term" value="C:myosin II complex"/>
    <property type="evidence" value="ECO:0007669"/>
    <property type="project" value="TreeGrafter"/>
</dbReference>
<proteinExistence type="inferred from homology"/>
<dbReference type="Gene3D" id="1.10.238.10">
    <property type="entry name" value="EF-hand"/>
    <property type="match status" value="2"/>
</dbReference>
<dbReference type="AlphaFoldDB" id="A0A1N6LWZ0"/>
<dbReference type="Pfam" id="PF13499">
    <property type="entry name" value="EF-hand_7"/>
    <property type="match status" value="2"/>
</dbReference>
<dbReference type="PANTHER" id="PTHR23048">
    <property type="entry name" value="MYOSIN LIGHT CHAIN 1, 3"/>
    <property type="match status" value="1"/>
</dbReference>
<dbReference type="RefSeq" id="XP_021337482.1">
    <property type="nucleotide sequence ID" value="XM_021482892.1"/>
</dbReference>
<keyword evidence="3" id="KW-0677">Repeat</keyword>
<dbReference type="PROSITE" id="PS00018">
    <property type="entry name" value="EF_HAND_1"/>
    <property type="match status" value="1"/>
</dbReference>